<dbReference type="InterPro" id="IPR006059">
    <property type="entry name" value="SBP"/>
</dbReference>
<gene>
    <name evidence="2" type="ORF">ENJ51_06520</name>
</gene>
<evidence type="ECO:0000313" key="2">
    <source>
        <dbReference type="EMBL" id="HFC92449.1"/>
    </source>
</evidence>
<dbReference type="Gene3D" id="3.40.190.10">
    <property type="entry name" value="Periplasmic binding protein-like II"/>
    <property type="match status" value="2"/>
</dbReference>
<dbReference type="Proteomes" id="UP000885750">
    <property type="component" value="Unassembled WGS sequence"/>
</dbReference>
<organism evidence="2">
    <name type="scientific">Leucothrix mucor</name>
    <dbReference type="NCBI Taxonomy" id="45248"/>
    <lineage>
        <taxon>Bacteria</taxon>
        <taxon>Pseudomonadati</taxon>
        <taxon>Pseudomonadota</taxon>
        <taxon>Gammaproteobacteria</taxon>
        <taxon>Thiotrichales</taxon>
        <taxon>Thiotrichaceae</taxon>
        <taxon>Leucothrix</taxon>
    </lineage>
</organism>
<accession>A0A7V2WV38</accession>
<reference evidence="2" key="1">
    <citation type="journal article" date="2020" name="mSystems">
        <title>Genome- and Community-Level Interaction Insights into Carbon Utilization and Element Cycling Functions of Hydrothermarchaeota in Hydrothermal Sediment.</title>
        <authorList>
            <person name="Zhou Z."/>
            <person name="Liu Y."/>
            <person name="Xu W."/>
            <person name="Pan J."/>
            <person name="Luo Z.H."/>
            <person name="Li M."/>
        </authorList>
    </citation>
    <scope>NUCLEOTIDE SEQUENCE [LARGE SCALE GENOMIC DNA]</scope>
    <source>
        <strain evidence="2">HyVt-493</strain>
    </source>
</reference>
<comment type="caution">
    <text evidence="2">The sequence shown here is derived from an EMBL/GenBank/DDBJ whole genome shotgun (WGS) entry which is preliminary data.</text>
</comment>
<proteinExistence type="predicted"/>
<dbReference type="SUPFAM" id="SSF53850">
    <property type="entry name" value="Periplasmic binding protein-like II"/>
    <property type="match status" value="1"/>
</dbReference>
<keyword evidence="1" id="KW-0732">Signal</keyword>
<sequence>MIDPYVKETGTKILFEDYSGGVAELKAQVESKNVKWDVLDIEYIDVERACSEGMLEVFPHDKLPKGDDGKAGKDDFIPAAIGNECAVGNIVWSVIFAHKNDLKTKPKTVADIFDTKKIPGKRAFRKRPQVNLEWALMADGVALKDVYKVLGTEKGVKQAFAKLDTIKKDIVWFDSWSQAPQLLNDGGAVIVQSANGRIYSAIKKDKSDFNIVWDGQIYDLDGWAIPKGSKNKEEAIKFILAATKTKPLAGMQDVAYGPTRKSSESLIAEEVKPQLPSAHLDEGIKASAKFWADNGSELGEKFTAWLIKK</sequence>
<dbReference type="PANTHER" id="PTHR30222">
    <property type="entry name" value="SPERMIDINE/PUTRESCINE-BINDING PERIPLASMIC PROTEIN"/>
    <property type="match status" value="1"/>
</dbReference>
<evidence type="ECO:0000256" key="1">
    <source>
        <dbReference type="ARBA" id="ARBA00022729"/>
    </source>
</evidence>
<dbReference type="Pfam" id="PF13416">
    <property type="entry name" value="SBP_bac_8"/>
    <property type="match status" value="1"/>
</dbReference>
<name>A0A7V2WV38_LEUMU</name>
<protein>
    <submittedName>
        <fullName evidence="2">Extracellular solute-binding protein</fullName>
    </submittedName>
</protein>
<dbReference type="EMBL" id="DRMS01000245">
    <property type="protein sequence ID" value="HFC92449.1"/>
    <property type="molecule type" value="Genomic_DNA"/>
</dbReference>
<dbReference type="AlphaFoldDB" id="A0A7V2WV38"/>
<dbReference type="PANTHER" id="PTHR30222:SF2">
    <property type="entry name" value="ABC TRANSPORTER SUBSTRATE-BINDING PROTEIN"/>
    <property type="match status" value="1"/>
</dbReference>